<name>A0A8J8P8Q1_HALGN</name>
<protein>
    <submittedName>
        <fullName evidence="1">Uncharacterized protein</fullName>
    </submittedName>
</protein>
<gene>
    <name evidence="1" type="ORF">FGO68_gene9454</name>
</gene>
<dbReference type="AlphaFoldDB" id="A0A8J8P8Q1"/>
<dbReference type="Proteomes" id="UP000785679">
    <property type="component" value="Unassembled WGS sequence"/>
</dbReference>
<evidence type="ECO:0000313" key="1">
    <source>
        <dbReference type="EMBL" id="TNV88080.1"/>
    </source>
</evidence>
<evidence type="ECO:0000313" key="2">
    <source>
        <dbReference type="Proteomes" id="UP000785679"/>
    </source>
</evidence>
<keyword evidence="2" id="KW-1185">Reference proteome</keyword>
<comment type="caution">
    <text evidence="1">The sequence shown here is derived from an EMBL/GenBank/DDBJ whole genome shotgun (WGS) entry which is preliminary data.</text>
</comment>
<reference evidence="1" key="1">
    <citation type="submission" date="2019-06" db="EMBL/GenBank/DDBJ databases">
        <authorList>
            <person name="Zheng W."/>
        </authorList>
    </citation>
    <scope>NUCLEOTIDE SEQUENCE</scope>
    <source>
        <strain evidence="1">QDHG01</strain>
    </source>
</reference>
<sequence>MLWIRSQTVRLQQLFGSKLNLEFDSSEASICLNKIDTDCCSFDANLVSLNCTDDYGFPIRPIFNMQAILTKYYQMESMLCEANGRGLVSSAGQ</sequence>
<accession>A0A8J8P8Q1</accession>
<dbReference type="EMBL" id="RRYP01000078">
    <property type="protein sequence ID" value="TNV88080.1"/>
    <property type="molecule type" value="Genomic_DNA"/>
</dbReference>
<proteinExistence type="predicted"/>
<organism evidence="1 2">
    <name type="scientific">Halteria grandinella</name>
    <dbReference type="NCBI Taxonomy" id="5974"/>
    <lineage>
        <taxon>Eukaryota</taxon>
        <taxon>Sar</taxon>
        <taxon>Alveolata</taxon>
        <taxon>Ciliophora</taxon>
        <taxon>Intramacronucleata</taxon>
        <taxon>Spirotrichea</taxon>
        <taxon>Stichotrichia</taxon>
        <taxon>Sporadotrichida</taxon>
        <taxon>Halteriidae</taxon>
        <taxon>Halteria</taxon>
    </lineage>
</organism>